<reference evidence="2" key="1">
    <citation type="submission" date="2016-10" db="EMBL/GenBank/DDBJ databases">
        <authorList>
            <person name="Varghese N."/>
            <person name="Submissions S."/>
        </authorList>
    </citation>
    <scope>NUCLEOTIDE SEQUENCE [LARGE SCALE GENOMIC DNA]</scope>
    <source>
        <strain evidence="2">CGMCC 1.10121</strain>
    </source>
</reference>
<accession>A0A1H8MTI5</accession>
<proteinExistence type="predicted"/>
<dbReference type="OrthoDB" id="373609at2157"/>
<dbReference type="AlphaFoldDB" id="A0A1H8MTI5"/>
<evidence type="ECO:0000313" key="1">
    <source>
        <dbReference type="EMBL" id="SEO20609.1"/>
    </source>
</evidence>
<protein>
    <submittedName>
        <fullName evidence="1">Uncharacterized protein</fullName>
    </submittedName>
</protein>
<organism evidence="1 2">
    <name type="scientific">Halogranum amylolyticum</name>
    <dbReference type="NCBI Taxonomy" id="660520"/>
    <lineage>
        <taxon>Archaea</taxon>
        <taxon>Methanobacteriati</taxon>
        <taxon>Methanobacteriota</taxon>
        <taxon>Stenosarchaea group</taxon>
        <taxon>Halobacteria</taxon>
        <taxon>Halobacteriales</taxon>
        <taxon>Haloferacaceae</taxon>
    </lineage>
</organism>
<evidence type="ECO:0000313" key="2">
    <source>
        <dbReference type="Proteomes" id="UP000199126"/>
    </source>
</evidence>
<dbReference type="EMBL" id="FODV01000001">
    <property type="protein sequence ID" value="SEO20609.1"/>
    <property type="molecule type" value="Genomic_DNA"/>
</dbReference>
<dbReference type="Proteomes" id="UP000199126">
    <property type="component" value="Unassembled WGS sequence"/>
</dbReference>
<gene>
    <name evidence="1" type="ORF">SAMN04487948_10179</name>
</gene>
<dbReference type="RefSeq" id="WP_089820491.1">
    <property type="nucleotide sequence ID" value="NZ_FODV01000001.1"/>
</dbReference>
<keyword evidence="2" id="KW-1185">Reference proteome</keyword>
<sequence>MNIVDSESLVIQDSVEVVLWCDDFRHFSGLKPYCQLDELGSSVCFFGWLISEIQQLPEQELLEDEGPIQHAKRVIDVPETAYCTICGEEQEIVKTVSWQADTCAICGNNIETLPA</sequence>
<name>A0A1H8MTI5_9EURY</name>